<evidence type="ECO:0000256" key="1">
    <source>
        <dbReference type="SAM" id="MobiDB-lite"/>
    </source>
</evidence>
<accession>A0A934QVZ8</accession>
<dbReference type="AlphaFoldDB" id="A0A934QVZ8"/>
<dbReference type="EMBL" id="JAENJH010000006">
    <property type="protein sequence ID" value="MBK1787430.1"/>
    <property type="molecule type" value="Genomic_DNA"/>
</dbReference>
<keyword evidence="2" id="KW-0732">Signal</keyword>
<feature type="signal peptide" evidence="2">
    <location>
        <begin position="1"/>
        <end position="29"/>
    </location>
</feature>
<evidence type="ECO:0000256" key="2">
    <source>
        <dbReference type="SAM" id="SignalP"/>
    </source>
</evidence>
<dbReference type="RefSeq" id="WP_200322020.1">
    <property type="nucleotide sequence ID" value="NZ_JAENJH010000006.1"/>
</dbReference>
<sequence>MTQAIVKRVATGVAAAAGVLVLGVTTASAATVEPQQTGEVPPCTSDQLMLSTSEPRPGDVSDQYHLTIGFENISETTCGVDGLPTVDLVGPDDPLFGDTYRLPEGMANDDFVDLVPGQSAEIAEVTVLTPSEGAEAWTPNSIQITPPGEEDALTSDWGDLPVLRQDGATHPGSYVQGIG</sequence>
<reference evidence="4" key="1">
    <citation type="submission" date="2020-12" db="EMBL/GenBank/DDBJ databases">
        <title>Prauserella sp. ASG 168, a novel actinomycete isolated from cave rock.</title>
        <authorList>
            <person name="Suriyachadkun C."/>
        </authorList>
    </citation>
    <scope>NUCLEOTIDE SEQUENCE</scope>
    <source>
        <strain evidence="4">ASG 168</strain>
    </source>
</reference>
<feature type="domain" description="DUF4232" evidence="3">
    <location>
        <begin position="43"/>
        <end position="159"/>
    </location>
</feature>
<dbReference type="Proteomes" id="UP000635245">
    <property type="component" value="Unassembled WGS sequence"/>
</dbReference>
<gene>
    <name evidence="4" type="ORF">JHE00_24160</name>
</gene>
<feature type="compositionally biased region" description="Polar residues" evidence="1">
    <location>
        <begin position="33"/>
        <end position="54"/>
    </location>
</feature>
<evidence type="ECO:0000259" key="3">
    <source>
        <dbReference type="Pfam" id="PF14016"/>
    </source>
</evidence>
<dbReference type="InterPro" id="IPR025326">
    <property type="entry name" value="DUF4232"/>
</dbReference>
<dbReference type="Pfam" id="PF14016">
    <property type="entry name" value="DUF4232"/>
    <property type="match status" value="1"/>
</dbReference>
<comment type="caution">
    <text evidence="4">The sequence shown here is derived from an EMBL/GenBank/DDBJ whole genome shotgun (WGS) entry which is preliminary data.</text>
</comment>
<evidence type="ECO:0000313" key="5">
    <source>
        <dbReference type="Proteomes" id="UP000635245"/>
    </source>
</evidence>
<feature type="region of interest" description="Disordered" evidence="1">
    <location>
        <begin position="33"/>
        <end position="58"/>
    </location>
</feature>
<protein>
    <submittedName>
        <fullName evidence="4">DUF4232 domain-containing protein</fullName>
    </submittedName>
</protein>
<proteinExistence type="predicted"/>
<organism evidence="4 5">
    <name type="scientific">Prauserella cavernicola</name>
    <dbReference type="NCBI Taxonomy" id="2800127"/>
    <lineage>
        <taxon>Bacteria</taxon>
        <taxon>Bacillati</taxon>
        <taxon>Actinomycetota</taxon>
        <taxon>Actinomycetes</taxon>
        <taxon>Pseudonocardiales</taxon>
        <taxon>Pseudonocardiaceae</taxon>
        <taxon>Prauserella</taxon>
    </lineage>
</organism>
<feature type="chain" id="PRO_5037966896" evidence="2">
    <location>
        <begin position="30"/>
        <end position="179"/>
    </location>
</feature>
<name>A0A934QVZ8_9PSEU</name>
<keyword evidence="5" id="KW-1185">Reference proteome</keyword>
<evidence type="ECO:0000313" key="4">
    <source>
        <dbReference type="EMBL" id="MBK1787430.1"/>
    </source>
</evidence>